<reference evidence="2 3" key="1">
    <citation type="journal article" date="2016" name="Nat. Commun.">
        <title>Thousands of microbial genomes shed light on interconnected biogeochemical processes in an aquifer system.</title>
        <authorList>
            <person name="Anantharaman K."/>
            <person name="Brown C.T."/>
            <person name="Hug L.A."/>
            <person name="Sharon I."/>
            <person name="Castelle C.J."/>
            <person name="Probst A.J."/>
            <person name="Thomas B.C."/>
            <person name="Singh A."/>
            <person name="Wilkins M.J."/>
            <person name="Karaoz U."/>
            <person name="Brodie E.L."/>
            <person name="Williams K.H."/>
            <person name="Hubbard S.S."/>
            <person name="Banfield J.F."/>
        </authorList>
    </citation>
    <scope>NUCLEOTIDE SEQUENCE [LARGE SCALE GENOMIC DNA]</scope>
</reference>
<accession>A0A1F6EDU6</accession>
<organism evidence="2 3">
    <name type="scientific">Candidatus Kaiserbacteria bacterium RIFCSPLOWO2_01_FULL_51_21</name>
    <dbReference type="NCBI Taxonomy" id="1798508"/>
    <lineage>
        <taxon>Bacteria</taxon>
        <taxon>Candidatus Kaiseribacteriota</taxon>
    </lineage>
</organism>
<keyword evidence="1" id="KW-0472">Membrane</keyword>
<comment type="caution">
    <text evidence="2">The sequence shown here is derived from an EMBL/GenBank/DDBJ whole genome shotgun (WGS) entry which is preliminary data.</text>
</comment>
<feature type="transmembrane region" description="Helical" evidence="1">
    <location>
        <begin position="12"/>
        <end position="32"/>
    </location>
</feature>
<dbReference type="AlphaFoldDB" id="A0A1F6EDU6"/>
<dbReference type="Proteomes" id="UP000179115">
    <property type="component" value="Unassembled WGS sequence"/>
</dbReference>
<evidence type="ECO:0000313" key="3">
    <source>
        <dbReference type="Proteomes" id="UP000179115"/>
    </source>
</evidence>
<evidence type="ECO:0000313" key="2">
    <source>
        <dbReference type="EMBL" id="OGG71849.1"/>
    </source>
</evidence>
<keyword evidence="1" id="KW-1133">Transmembrane helix</keyword>
<proteinExistence type="predicted"/>
<sequence length="257" mass="28172">MSWAGRRKTIYTGGVLGVFLIIAAAAYFLIFYQAPSCSDLVQNGTETGIDCGGSCEKVCAAEAIPPAVIWSRSFEIAPGIWTAVAYVENKNVDAGTRTLPYRFKLFEEGGVLIAERNGSTFLVPHEAAIIVEPNIAVGKRMPIRTQFEFETVPLWEGVSEKTIPKFNVRSAVLEHADTLPRVTVMVSNSSNSTVKEVEASVLLFDAEENVIAASKTIIQSLLRGETEQVVFTWPKPFLEEASRVDVRVRAPFGIDEL</sequence>
<gene>
    <name evidence="2" type="ORF">A3A35_02825</name>
</gene>
<dbReference type="EMBL" id="MFLV01000008">
    <property type="protein sequence ID" value="OGG71849.1"/>
    <property type="molecule type" value="Genomic_DNA"/>
</dbReference>
<evidence type="ECO:0000256" key="1">
    <source>
        <dbReference type="SAM" id="Phobius"/>
    </source>
</evidence>
<keyword evidence="1" id="KW-0812">Transmembrane</keyword>
<name>A0A1F6EDU6_9BACT</name>
<protein>
    <submittedName>
        <fullName evidence="2">Uncharacterized protein</fullName>
    </submittedName>
</protein>
<dbReference type="STRING" id="1798508.A3A35_02825"/>